<accession>A0ABP7JX66</accession>
<dbReference type="Gene3D" id="1.10.10.10">
    <property type="entry name" value="Winged helix-like DNA-binding domain superfamily/Winged helix DNA-binding domain"/>
    <property type="match status" value="1"/>
</dbReference>
<protein>
    <submittedName>
        <fullName evidence="5">BlaI/MecI/CopY family transcriptional regulator</fullName>
    </submittedName>
</protein>
<proteinExistence type="inferred from homology"/>
<keyword evidence="3" id="KW-0238">DNA-binding</keyword>
<keyword evidence="4" id="KW-0804">Transcription</keyword>
<dbReference type="SUPFAM" id="SSF46785">
    <property type="entry name" value="Winged helix' DNA-binding domain"/>
    <property type="match status" value="1"/>
</dbReference>
<comment type="similarity">
    <text evidence="1">Belongs to the BlaI transcriptional regulatory family.</text>
</comment>
<name>A0ABP7JX66_9PSEU</name>
<evidence type="ECO:0000256" key="3">
    <source>
        <dbReference type="ARBA" id="ARBA00023125"/>
    </source>
</evidence>
<organism evidence="5 6">
    <name type="scientific">Amycolatopsis tucumanensis</name>
    <dbReference type="NCBI Taxonomy" id="401106"/>
    <lineage>
        <taxon>Bacteria</taxon>
        <taxon>Bacillati</taxon>
        <taxon>Actinomycetota</taxon>
        <taxon>Actinomycetes</taxon>
        <taxon>Pseudonocardiales</taxon>
        <taxon>Pseudonocardiaceae</taxon>
        <taxon>Amycolatopsis</taxon>
    </lineage>
</organism>
<comment type="caution">
    <text evidence="5">The sequence shown here is derived from an EMBL/GenBank/DDBJ whole genome shotgun (WGS) entry which is preliminary data.</text>
</comment>
<dbReference type="InterPro" id="IPR036390">
    <property type="entry name" value="WH_DNA-bd_sf"/>
</dbReference>
<dbReference type="EMBL" id="BAABCM010000027">
    <property type="protein sequence ID" value="GAA3857098.1"/>
    <property type="molecule type" value="Genomic_DNA"/>
</dbReference>
<gene>
    <name evidence="5" type="ORF">GCM10022380_88110</name>
</gene>
<evidence type="ECO:0000256" key="4">
    <source>
        <dbReference type="ARBA" id="ARBA00023163"/>
    </source>
</evidence>
<evidence type="ECO:0000256" key="1">
    <source>
        <dbReference type="ARBA" id="ARBA00011046"/>
    </source>
</evidence>
<dbReference type="Gene3D" id="6.10.140.850">
    <property type="match status" value="1"/>
</dbReference>
<sequence length="119" mass="13556">MFGLGELEAAVMEVLWRTDEPAKVRDVLHRLDTGKRLAYTTVMTVLDHLHRKGWVHRELHGKAYLYRPALAREEAAARALREVLAESGNPEAALLRFARTASDEEAAVLRAALRRKDRR</sequence>
<dbReference type="InterPro" id="IPR036388">
    <property type="entry name" value="WH-like_DNA-bd_sf"/>
</dbReference>
<evidence type="ECO:0000313" key="6">
    <source>
        <dbReference type="Proteomes" id="UP001501624"/>
    </source>
</evidence>
<dbReference type="Proteomes" id="UP001501624">
    <property type="component" value="Unassembled WGS sequence"/>
</dbReference>
<dbReference type="Pfam" id="PF03965">
    <property type="entry name" value="Penicillinase_R"/>
    <property type="match status" value="1"/>
</dbReference>
<dbReference type="InterPro" id="IPR005650">
    <property type="entry name" value="BlaI_family"/>
</dbReference>
<dbReference type="RefSeq" id="WP_237340265.1">
    <property type="nucleotide sequence ID" value="NZ_BAABCM010000027.1"/>
</dbReference>
<keyword evidence="2" id="KW-0805">Transcription regulation</keyword>
<reference evidence="6" key="1">
    <citation type="journal article" date="2019" name="Int. J. Syst. Evol. Microbiol.">
        <title>The Global Catalogue of Microorganisms (GCM) 10K type strain sequencing project: providing services to taxonomists for standard genome sequencing and annotation.</title>
        <authorList>
            <consortium name="The Broad Institute Genomics Platform"/>
            <consortium name="The Broad Institute Genome Sequencing Center for Infectious Disease"/>
            <person name="Wu L."/>
            <person name="Ma J."/>
        </authorList>
    </citation>
    <scope>NUCLEOTIDE SEQUENCE [LARGE SCALE GENOMIC DNA]</scope>
    <source>
        <strain evidence="6">JCM 17017</strain>
    </source>
</reference>
<evidence type="ECO:0000313" key="5">
    <source>
        <dbReference type="EMBL" id="GAA3857098.1"/>
    </source>
</evidence>
<evidence type="ECO:0000256" key="2">
    <source>
        <dbReference type="ARBA" id="ARBA00023015"/>
    </source>
</evidence>
<keyword evidence="6" id="KW-1185">Reference proteome</keyword>